<protein>
    <recommendedName>
        <fullName evidence="2">N-acetyltransferase domain-containing protein</fullName>
    </recommendedName>
</protein>
<keyword evidence="4" id="KW-1185">Reference proteome</keyword>
<name>A0A5C3ETX1_9BASI</name>
<dbReference type="InterPro" id="IPR016181">
    <property type="entry name" value="Acyl_CoA_acyltransferase"/>
</dbReference>
<dbReference type="GO" id="GO:0016747">
    <property type="term" value="F:acyltransferase activity, transferring groups other than amino-acyl groups"/>
    <property type="evidence" value="ECO:0007669"/>
    <property type="project" value="InterPro"/>
</dbReference>
<reference evidence="3 4" key="1">
    <citation type="submission" date="2018-03" db="EMBL/GenBank/DDBJ databases">
        <authorList>
            <person name="Guldener U."/>
        </authorList>
    </citation>
    <scope>NUCLEOTIDE SEQUENCE [LARGE SCALE GENOMIC DNA]</scope>
    <source>
        <strain evidence="3 4">DAOM196992</strain>
    </source>
</reference>
<gene>
    <name evidence="3" type="ORF">PSFLO_00457</name>
</gene>
<dbReference type="Gene3D" id="3.40.630.30">
    <property type="match status" value="1"/>
</dbReference>
<feature type="compositionally biased region" description="Low complexity" evidence="1">
    <location>
        <begin position="30"/>
        <end position="54"/>
    </location>
</feature>
<feature type="region of interest" description="Disordered" evidence="1">
    <location>
        <begin position="1"/>
        <end position="54"/>
    </location>
</feature>
<accession>A0A5C3ETX1</accession>
<dbReference type="OrthoDB" id="2545846at2759"/>
<dbReference type="Pfam" id="PF00583">
    <property type="entry name" value="Acetyltransf_1"/>
    <property type="match status" value="1"/>
</dbReference>
<feature type="region of interest" description="Disordered" evidence="1">
    <location>
        <begin position="291"/>
        <end position="340"/>
    </location>
</feature>
<dbReference type="SUPFAM" id="SSF55729">
    <property type="entry name" value="Acyl-CoA N-acyltransferases (Nat)"/>
    <property type="match status" value="1"/>
</dbReference>
<dbReference type="InterPro" id="IPR000182">
    <property type="entry name" value="GNAT_dom"/>
</dbReference>
<evidence type="ECO:0000313" key="3">
    <source>
        <dbReference type="EMBL" id="SPO34986.1"/>
    </source>
</evidence>
<evidence type="ECO:0000259" key="2">
    <source>
        <dbReference type="PROSITE" id="PS51186"/>
    </source>
</evidence>
<sequence length="340" mass="35720">MADDNSPASASSPTVATTEVRPSPAPSDVATAPDPAQAAASFTPGAASSVPSAPSPAITIASTTVSAVSPVSTAGTAASPGNAHAAPTAAHPHNILTLTEIRSATWSRIYAQGLATGNAALTTTTPPSWQQFDSSMLRPYRYIAVHYRYNSAAGWIATFAPFPALSLGLGLDRPLNSRASPVLPPSPSSALAEDIAGGVLEFLVFVAEDERGKGIATQLVQALLDALKLDARWSTLQATVFPENEAAIRLLLRHDFVQVGMRRRVGRMVDGPERGRWRDILIFEMRLSSPPPASFRKGGSTLGEEDARHGLGPPQAASPRTHDVPDTVEPSALMKRPRLS</sequence>
<feature type="compositionally biased region" description="Low complexity" evidence="1">
    <location>
        <begin position="1"/>
        <end position="18"/>
    </location>
</feature>
<evidence type="ECO:0000313" key="4">
    <source>
        <dbReference type="Proteomes" id="UP000323386"/>
    </source>
</evidence>
<feature type="domain" description="N-acetyltransferase" evidence="2">
    <location>
        <begin position="99"/>
        <end position="290"/>
    </location>
</feature>
<organism evidence="3 4">
    <name type="scientific">Pseudozyma flocculosa</name>
    <dbReference type="NCBI Taxonomy" id="84751"/>
    <lineage>
        <taxon>Eukaryota</taxon>
        <taxon>Fungi</taxon>
        <taxon>Dikarya</taxon>
        <taxon>Basidiomycota</taxon>
        <taxon>Ustilaginomycotina</taxon>
        <taxon>Ustilaginomycetes</taxon>
        <taxon>Ustilaginales</taxon>
        <taxon>Ustilaginaceae</taxon>
        <taxon>Pseudozyma</taxon>
    </lineage>
</organism>
<dbReference type="Proteomes" id="UP000323386">
    <property type="component" value="Unassembled WGS sequence"/>
</dbReference>
<dbReference type="PROSITE" id="PS51186">
    <property type="entry name" value="GNAT"/>
    <property type="match status" value="1"/>
</dbReference>
<dbReference type="CDD" id="cd04301">
    <property type="entry name" value="NAT_SF"/>
    <property type="match status" value="1"/>
</dbReference>
<dbReference type="EMBL" id="OOIP01000001">
    <property type="protein sequence ID" value="SPO34986.1"/>
    <property type="molecule type" value="Genomic_DNA"/>
</dbReference>
<proteinExistence type="predicted"/>
<evidence type="ECO:0000256" key="1">
    <source>
        <dbReference type="SAM" id="MobiDB-lite"/>
    </source>
</evidence>
<dbReference type="AlphaFoldDB" id="A0A5C3ETX1"/>